<dbReference type="EMBL" id="JASGBQ010000001">
    <property type="protein sequence ID" value="MDI9241087.1"/>
    <property type="molecule type" value="Genomic_DNA"/>
</dbReference>
<dbReference type="AlphaFoldDB" id="A0AAP4B938"/>
<accession>A0AAP4B938</accession>
<keyword evidence="2" id="KW-1185">Reference proteome</keyword>
<evidence type="ECO:0000313" key="2">
    <source>
        <dbReference type="Proteomes" id="UP001300383"/>
    </source>
</evidence>
<evidence type="ECO:0000313" key="1">
    <source>
        <dbReference type="EMBL" id="MDI9241087.1"/>
    </source>
</evidence>
<dbReference type="Proteomes" id="UP001300383">
    <property type="component" value="Unassembled WGS sequence"/>
</dbReference>
<reference evidence="1 2" key="1">
    <citation type="submission" date="2023-05" db="EMBL/GenBank/DDBJ databases">
        <title>[ruminococcus] sp. nov., isolated from a pig farm feces dump.</title>
        <authorList>
            <person name="Chang Y.-H."/>
        </authorList>
    </citation>
    <scope>NUCLEOTIDE SEQUENCE [LARGE SCALE GENOMIC DNA]</scope>
    <source>
        <strain evidence="1 2">YH-rum2234</strain>
    </source>
</reference>
<organism evidence="1 2">
    <name type="scientific">Fusibacillus kribbianus</name>
    <dbReference type="NCBI Taxonomy" id="3044208"/>
    <lineage>
        <taxon>Bacteria</taxon>
        <taxon>Bacillati</taxon>
        <taxon>Bacillota</taxon>
        <taxon>Clostridia</taxon>
        <taxon>Lachnospirales</taxon>
        <taxon>Lachnospiraceae</taxon>
        <taxon>Fusibacillus</taxon>
    </lineage>
</organism>
<gene>
    <name evidence="1" type="ORF">QJ036_01165</name>
</gene>
<sequence length="407" mass="46919">MYRTEESSKIGEYIGKLIARKYGADRQFAIEYIKLRDGIDEEPASDEIQRVANKICQMKKIGKGIQINDLPILSELLEVSVDSILSAGKVAKPAPTRTTNYSVAFSKDKKVWQEYIDRPDRLILNEDEYGKNVIDYAIGFGNYGLIKYLIDNDYIYLIDEDQQKYWGTFGSGTTIERRPPFEYDLLEYKMKQNDSLRTSIIALALENKDYEILDEAKAREIPSLYEASYFYGTALDVKKYYNQQFMDQVARASDEVLVYFSSEFEIETNRKALCRLTFPYLGKLIDMAIKADRKATATMLKNALKHNQDVLKELKKIGKAAEDSFSSIRQYMDEKSLMEGIMQDYHFYEENDTVCFHSGINSAGNFQGLFSTVVRVSASSKDEYIKSLLDDVNRSYNQVKNFVYKEV</sequence>
<comment type="caution">
    <text evidence="1">The sequence shown here is derived from an EMBL/GenBank/DDBJ whole genome shotgun (WGS) entry which is preliminary data.</text>
</comment>
<name>A0AAP4B938_9FIRM</name>
<proteinExistence type="predicted"/>
<dbReference type="RefSeq" id="WP_283229589.1">
    <property type="nucleotide sequence ID" value="NZ_JASGBQ010000001.1"/>
</dbReference>
<protein>
    <submittedName>
        <fullName evidence="1">Uncharacterized protein</fullName>
    </submittedName>
</protein>